<feature type="transmembrane region" description="Helical" evidence="1">
    <location>
        <begin position="90"/>
        <end position="107"/>
    </location>
</feature>
<feature type="transmembrane region" description="Helical" evidence="1">
    <location>
        <begin position="68"/>
        <end position="84"/>
    </location>
</feature>
<evidence type="ECO:0000313" key="3">
    <source>
        <dbReference type="Proteomes" id="UP001142444"/>
    </source>
</evidence>
<accession>A0A9X4G1Z2</accession>
<feature type="transmembrane region" description="Helical" evidence="1">
    <location>
        <begin position="142"/>
        <end position="159"/>
    </location>
</feature>
<sequence>MFNDKPVISNQHGALAMAFIPFLYGMFASVPTLNHLFLGLAWLFLYLFSYPFLSLFSKKPTARNKKWALIYVLISLLCAIPVLLAMPQILQFLALILPLAAIQIYYAKQRDERNLLNDIAGYLTFGVIGMASFYLTTEQVNWDILIHPTLFFIGATLYVKSMVRERKNPLYMELSIGFHLLFSLVYLMLGNLLLFAVYLIALARAIVVPSFGWNVKQVGMFEFPVILIFMIGLIFG</sequence>
<reference evidence="2" key="2">
    <citation type="journal article" date="2023" name="Pathogens">
        <title>Pathological Features and Genomic Characterization of an Actinobacillus equuli subsp. equuli Bearing Unique Virulence-Associated Genes from an Adult Horse with Pleuropneumonia.</title>
        <authorList>
            <person name="Kamali M."/>
            <person name="Carossino M."/>
            <person name="Del Piero F."/>
            <person name="Peak L."/>
            <person name="Mitchell M.S."/>
            <person name="Willette J."/>
            <person name="Baker R."/>
            <person name="Li F."/>
            <person name="Kenez A."/>
            <person name="Balasuriya U.B.R."/>
            <person name="Go Y.Y."/>
        </authorList>
    </citation>
    <scope>NUCLEOTIDE SEQUENCE</scope>
    <source>
        <strain evidence="2">4524</strain>
    </source>
</reference>
<dbReference type="EMBL" id="JAPHVQ010000001">
    <property type="protein sequence ID" value="MDE8033797.1"/>
    <property type="molecule type" value="Genomic_DNA"/>
</dbReference>
<dbReference type="AlphaFoldDB" id="A0A9X4G1Z2"/>
<evidence type="ECO:0000256" key="1">
    <source>
        <dbReference type="SAM" id="Phobius"/>
    </source>
</evidence>
<dbReference type="Proteomes" id="UP001142444">
    <property type="component" value="Unassembled WGS sequence"/>
</dbReference>
<dbReference type="Pfam" id="PF14256">
    <property type="entry name" value="YwiC"/>
    <property type="match status" value="1"/>
</dbReference>
<feature type="transmembrane region" description="Helical" evidence="1">
    <location>
        <begin position="218"/>
        <end position="235"/>
    </location>
</feature>
<gene>
    <name evidence="2" type="ORF">OQ257_01230</name>
</gene>
<feature type="transmembrane region" description="Helical" evidence="1">
    <location>
        <begin position="12"/>
        <end position="30"/>
    </location>
</feature>
<dbReference type="RefSeq" id="WP_275217100.1">
    <property type="nucleotide sequence ID" value="NZ_JAPHVQ010000001.1"/>
</dbReference>
<comment type="caution">
    <text evidence="2">The sequence shown here is derived from an EMBL/GenBank/DDBJ whole genome shotgun (WGS) entry which is preliminary data.</text>
</comment>
<feature type="transmembrane region" description="Helical" evidence="1">
    <location>
        <begin position="119"/>
        <end position="136"/>
    </location>
</feature>
<proteinExistence type="predicted"/>
<keyword evidence="1" id="KW-0812">Transmembrane</keyword>
<keyword evidence="3" id="KW-1185">Reference proteome</keyword>
<feature type="transmembrane region" description="Helical" evidence="1">
    <location>
        <begin position="36"/>
        <end position="56"/>
    </location>
</feature>
<keyword evidence="1" id="KW-1133">Transmembrane helix</keyword>
<dbReference type="InterPro" id="IPR025576">
    <property type="entry name" value="YwiC"/>
</dbReference>
<evidence type="ECO:0000313" key="2">
    <source>
        <dbReference type="EMBL" id="MDE8033797.1"/>
    </source>
</evidence>
<organism evidence="2 3">
    <name type="scientific">Actinobacillus equuli subsp. equuli</name>
    <dbReference type="NCBI Taxonomy" id="202947"/>
    <lineage>
        <taxon>Bacteria</taxon>
        <taxon>Pseudomonadati</taxon>
        <taxon>Pseudomonadota</taxon>
        <taxon>Gammaproteobacteria</taxon>
        <taxon>Pasteurellales</taxon>
        <taxon>Pasteurellaceae</taxon>
        <taxon>Actinobacillus</taxon>
    </lineage>
</organism>
<reference evidence="2" key="1">
    <citation type="submission" date="2022-11" db="EMBL/GenBank/DDBJ databases">
        <authorList>
            <person name="Kamali M."/>
            <person name="Peak L."/>
            <person name="Go Y.Y."/>
            <person name="Balasuriya U.B.R."/>
            <person name="Carossino M."/>
        </authorList>
    </citation>
    <scope>NUCLEOTIDE SEQUENCE</scope>
    <source>
        <strain evidence="2">4524</strain>
    </source>
</reference>
<name>A0A9X4G1Z2_ACTEU</name>
<feature type="transmembrane region" description="Helical" evidence="1">
    <location>
        <begin position="180"/>
        <end position="206"/>
    </location>
</feature>
<protein>
    <submittedName>
        <fullName evidence="2">YwiC-like family protein</fullName>
    </submittedName>
</protein>
<keyword evidence="1" id="KW-0472">Membrane</keyword>